<proteinExistence type="predicted"/>
<evidence type="ECO:0000313" key="3">
    <source>
        <dbReference type="Proteomes" id="UP000681720"/>
    </source>
</evidence>
<sequence>MKSLSERSTGICQRNDPACLKKPSKSGLEVSSETIWPRAGSITENQARTICKTHISTFLGKSRKAPYMRSINTNDTISIVMDACVQDVLLTGVPEMARSSTDVLMIEELTADVTSIASLKNVIETGMPQAIIAYNQAAEEAAVEIPQVLGLSTTTTQTTPVAITSSSTLTTTKTPVDHLLFTATTTTPFPLASSKCAVYQDMYIQTWHPTHQASPPVRTCSGTSGNFEIVKNKFVRFTIQTSGSTIDELTLIIFDEVSTTAICTVSAVGQDVDWMDCEQNGIKPSLIKTATHETLNVYYAKAKFTAIVTKDRTIIGMKQRLLAEHLSRDTEAIADTRQTNDHIILSNDSSDDKSYNSIIAIDKKG</sequence>
<dbReference type="Proteomes" id="UP000681720">
    <property type="component" value="Unassembled WGS sequence"/>
</dbReference>
<comment type="caution">
    <text evidence="2">The sequence shown here is derived from an EMBL/GenBank/DDBJ whole genome shotgun (WGS) entry which is preliminary data.</text>
</comment>
<evidence type="ECO:0000313" key="1">
    <source>
        <dbReference type="EMBL" id="CAF3813789.1"/>
    </source>
</evidence>
<dbReference type="Proteomes" id="UP000681967">
    <property type="component" value="Unassembled WGS sequence"/>
</dbReference>
<accession>A0A8S2JWQ8</accession>
<evidence type="ECO:0000313" key="2">
    <source>
        <dbReference type="EMBL" id="CAF3824561.1"/>
    </source>
</evidence>
<name>A0A8S2JWQ8_9BILA</name>
<protein>
    <submittedName>
        <fullName evidence="2">Uncharacterized protein</fullName>
    </submittedName>
</protein>
<reference evidence="2" key="1">
    <citation type="submission" date="2021-02" db="EMBL/GenBank/DDBJ databases">
        <authorList>
            <person name="Nowell W R."/>
        </authorList>
    </citation>
    <scope>NUCLEOTIDE SEQUENCE</scope>
</reference>
<dbReference type="AlphaFoldDB" id="A0A8S2JWQ8"/>
<organism evidence="2 3">
    <name type="scientific">Rotaria magnacalcarata</name>
    <dbReference type="NCBI Taxonomy" id="392030"/>
    <lineage>
        <taxon>Eukaryota</taxon>
        <taxon>Metazoa</taxon>
        <taxon>Spiralia</taxon>
        <taxon>Gnathifera</taxon>
        <taxon>Rotifera</taxon>
        <taxon>Eurotatoria</taxon>
        <taxon>Bdelloidea</taxon>
        <taxon>Philodinida</taxon>
        <taxon>Philodinidae</taxon>
        <taxon>Rotaria</taxon>
    </lineage>
</organism>
<dbReference type="EMBL" id="CAJOBJ010000467">
    <property type="protein sequence ID" value="CAF3824561.1"/>
    <property type="molecule type" value="Genomic_DNA"/>
</dbReference>
<dbReference type="EMBL" id="CAJOBH010000731">
    <property type="protein sequence ID" value="CAF3813789.1"/>
    <property type="molecule type" value="Genomic_DNA"/>
</dbReference>
<gene>
    <name evidence="1" type="ORF">BYL167_LOCUS3689</name>
    <name evidence="2" type="ORF">GIL414_LOCUS2426</name>
</gene>